<dbReference type="PROSITE" id="PS51755">
    <property type="entry name" value="OMPR_PHOB"/>
    <property type="match status" value="1"/>
</dbReference>
<dbReference type="InterPro" id="IPR016032">
    <property type="entry name" value="Sig_transdc_resp-reg_C-effctor"/>
</dbReference>
<dbReference type="OrthoDB" id="9802426at2"/>
<gene>
    <name evidence="10" type="ORF">PS2015_2843</name>
</gene>
<evidence type="ECO:0000259" key="8">
    <source>
        <dbReference type="PROSITE" id="PS50110"/>
    </source>
</evidence>
<reference evidence="10 11" key="1">
    <citation type="submission" date="2015-11" db="EMBL/GenBank/DDBJ databases">
        <authorList>
            <person name="Zhang Y."/>
            <person name="Guo Z."/>
        </authorList>
    </citation>
    <scope>NUCLEOTIDE SEQUENCE [LARGE SCALE GENOMIC DNA]</scope>
    <source>
        <strain evidence="10 11">KCTC 32221</strain>
    </source>
</reference>
<feature type="DNA-binding region" description="OmpR/PhoB-type" evidence="7">
    <location>
        <begin position="127"/>
        <end position="225"/>
    </location>
</feature>
<dbReference type="PANTHER" id="PTHR48111">
    <property type="entry name" value="REGULATOR OF RPOS"/>
    <property type="match status" value="1"/>
</dbReference>
<evidence type="ECO:0000313" key="11">
    <source>
        <dbReference type="Proteomes" id="UP000065641"/>
    </source>
</evidence>
<feature type="domain" description="OmpR/PhoB-type" evidence="9">
    <location>
        <begin position="127"/>
        <end position="225"/>
    </location>
</feature>
<proteinExistence type="predicted"/>
<dbReference type="SUPFAM" id="SSF46894">
    <property type="entry name" value="C-terminal effector domain of the bipartite response regulators"/>
    <property type="match status" value="1"/>
</dbReference>
<evidence type="ECO:0000256" key="4">
    <source>
        <dbReference type="ARBA" id="ARBA00023125"/>
    </source>
</evidence>
<dbReference type="GO" id="GO:0032993">
    <property type="term" value="C:protein-DNA complex"/>
    <property type="evidence" value="ECO:0007669"/>
    <property type="project" value="TreeGrafter"/>
</dbReference>
<dbReference type="SUPFAM" id="SSF52172">
    <property type="entry name" value="CheY-like"/>
    <property type="match status" value="1"/>
</dbReference>
<evidence type="ECO:0000313" key="10">
    <source>
        <dbReference type="EMBL" id="ALO47474.1"/>
    </source>
</evidence>
<dbReference type="Gene3D" id="1.10.10.10">
    <property type="entry name" value="Winged helix-like DNA-binding domain superfamily/Winged helix DNA-binding domain"/>
    <property type="match status" value="1"/>
</dbReference>
<dbReference type="InterPro" id="IPR011006">
    <property type="entry name" value="CheY-like_superfamily"/>
</dbReference>
<dbReference type="Pfam" id="PF00072">
    <property type="entry name" value="Response_reg"/>
    <property type="match status" value="1"/>
</dbReference>
<evidence type="ECO:0000259" key="9">
    <source>
        <dbReference type="PROSITE" id="PS51755"/>
    </source>
</evidence>
<dbReference type="CDD" id="cd00383">
    <property type="entry name" value="trans_reg_C"/>
    <property type="match status" value="1"/>
</dbReference>
<evidence type="ECO:0000256" key="1">
    <source>
        <dbReference type="ARBA" id="ARBA00022553"/>
    </source>
</evidence>
<dbReference type="InterPro" id="IPR036388">
    <property type="entry name" value="WH-like_DNA-bd_sf"/>
</dbReference>
<dbReference type="InterPro" id="IPR001789">
    <property type="entry name" value="Sig_transdc_resp-reg_receiver"/>
</dbReference>
<keyword evidence="1 6" id="KW-0597">Phosphoprotein</keyword>
<dbReference type="EMBL" id="CP013189">
    <property type="protein sequence ID" value="ALO47474.1"/>
    <property type="molecule type" value="Genomic_DNA"/>
</dbReference>
<dbReference type="RefSeq" id="WP_058022861.1">
    <property type="nucleotide sequence ID" value="NZ_CP013189.1"/>
</dbReference>
<feature type="domain" description="Response regulatory" evidence="8">
    <location>
        <begin position="2"/>
        <end position="116"/>
    </location>
</feature>
<dbReference type="GO" id="GO:0000976">
    <property type="term" value="F:transcription cis-regulatory region binding"/>
    <property type="evidence" value="ECO:0007669"/>
    <property type="project" value="TreeGrafter"/>
</dbReference>
<feature type="modified residue" description="4-aspartylphosphate" evidence="6">
    <location>
        <position position="51"/>
    </location>
</feature>
<dbReference type="Pfam" id="PF00486">
    <property type="entry name" value="Trans_reg_C"/>
    <property type="match status" value="1"/>
</dbReference>
<dbReference type="STRING" id="1249552.PS2015_2843"/>
<dbReference type="Gene3D" id="6.10.250.690">
    <property type="match status" value="1"/>
</dbReference>
<dbReference type="GO" id="GO:0000156">
    <property type="term" value="F:phosphorelay response regulator activity"/>
    <property type="evidence" value="ECO:0007669"/>
    <property type="project" value="TreeGrafter"/>
</dbReference>
<evidence type="ECO:0000256" key="2">
    <source>
        <dbReference type="ARBA" id="ARBA00023012"/>
    </source>
</evidence>
<dbReference type="Gene3D" id="3.40.50.2300">
    <property type="match status" value="1"/>
</dbReference>
<dbReference type="PATRIC" id="fig|1249552.3.peg.2870"/>
<protein>
    <submittedName>
        <fullName evidence="10">Two component transcriptional regulator, winged helix family protein</fullName>
    </submittedName>
</protein>
<name>A0A0S2KHP6_9GAMM</name>
<accession>A0A0S2KHP6</accession>
<keyword evidence="2" id="KW-0902">Two-component regulatory system</keyword>
<keyword evidence="4 7" id="KW-0238">DNA-binding</keyword>
<dbReference type="SMART" id="SM00862">
    <property type="entry name" value="Trans_reg_C"/>
    <property type="match status" value="1"/>
</dbReference>
<dbReference type="KEGG" id="pspi:PS2015_2843"/>
<dbReference type="PANTHER" id="PTHR48111:SF22">
    <property type="entry name" value="REGULATOR OF RPOS"/>
    <property type="match status" value="1"/>
</dbReference>
<evidence type="ECO:0000256" key="5">
    <source>
        <dbReference type="ARBA" id="ARBA00023163"/>
    </source>
</evidence>
<dbReference type="AlphaFoldDB" id="A0A0S2KHP6"/>
<keyword evidence="3" id="KW-0805">Transcription regulation</keyword>
<dbReference type="GO" id="GO:0006355">
    <property type="term" value="P:regulation of DNA-templated transcription"/>
    <property type="evidence" value="ECO:0007669"/>
    <property type="project" value="InterPro"/>
</dbReference>
<organism evidence="10 11">
    <name type="scientific">Pseudohongiella spirulinae</name>
    <dbReference type="NCBI Taxonomy" id="1249552"/>
    <lineage>
        <taxon>Bacteria</taxon>
        <taxon>Pseudomonadati</taxon>
        <taxon>Pseudomonadota</taxon>
        <taxon>Gammaproteobacteria</taxon>
        <taxon>Pseudomonadales</taxon>
        <taxon>Pseudohongiellaceae</taxon>
        <taxon>Pseudohongiella</taxon>
    </lineage>
</organism>
<dbReference type="PROSITE" id="PS50110">
    <property type="entry name" value="RESPONSE_REGULATORY"/>
    <property type="match status" value="1"/>
</dbReference>
<evidence type="ECO:0000256" key="3">
    <source>
        <dbReference type="ARBA" id="ARBA00023015"/>
    </source>
</evidence>
<dbReference type="Proteomes" id="UP000065641">
    <property type="component" value="Chromosome"/>
</dbReference>
<dbReference type="InterPro" id="IPR039420">
    <property type="entry name" value="WalR-like"/>
</dbReference>
<keyword evidence="5" id="KW-0804">Transcription</keyword>
<dbReference type="InterPro" id="IPR001867">
    <property type="entry name" value="OmpR/PhoB-type_DNA-bd"/>
</dbReference>
<evidence type="ECO:0000256" key="7">
    <source>
        <dbReference type="PROSITE-ProRule" id="PRU01091"/>
    </source>
</evidence>
<sequence length="234" mass="26580">MKILIADDEKSLLNFLLRGLNAEGYECSGVSTLDEIPVIVKTLNPELVILDRLFGEQDSLNSLTSIRRAAPDAMILLLTALDDVNERVAGLRQGADDYLCKPFDFEELLARIEALGRRVSKHDLPTETELVLGPLRIDRAGHIVYIDNEELQLTRIEFDLLLYLAENHNKVLSRERILNRVWGSQSDPMTNIIDVYISRLRQKIDPPQLSSYIQTLRGHGYRLRISELATADQD</sequence>
<dbReference type="GO" id="GO:0005829">
    <property type="term" value="C:cytosol"/>
    <property type="evidence" value="ECO:0007669"/>
    <property type="project" value="TreeGrafter"/>
</dbReference>
<dbReference type="SMART" id="SM00448">
    <property type="entry name" value="REC"/>
    <property type="match status" value="1"/>
</dbReference>
<keyword evidence="11" id="KW-1185">Reference proteome</keyword>
<dbReference type="FunFam" id="1.10.10.10:FF:000005">
    <property type="entry name" value="Two-component system response regulator"/>
    <property type="match status" value="1"/>
</dbReference>
<evidence type="ECO:0000256" key="6">
    <source>
        <dbReference type="PROSITE-ProRule" id="PRU00169"/>
    </source>
</evidence>